<protein>
    <submittedName>
        <fullName evidence="2">Uncharacterized protein</fullName>
    </submittedName>
</protein>
<evidence type="ECO:0000313" key="3">
    <source>
        <dbReference type="Proteomes" id="UP000756921"/>
    </source>
</evidence>
<reference evidence="2" key="1">
    <citation type="journal article" date="2020" name="Mol. Plant Microbe Interact.">
        <title>Genome Sequence of the Biocontrol Agent Coniothyrium minitans strain Conio (IMI 134523).</title>
        <authorList>
            <person name="Patel D."/>
            <person name="Shittu T.A."/>
            <person name="Baroncelli R."/>
            <person name="Muthumeenakshi S."/>
            <person name="Osborne T.H."/>
            <person name="Janganan T.K."/>
            <person name="Sreenivasaprasad S."/>
        </authorList>
    </citation>
    <scope>NUCLEOTIDE SEQUENCE</scope>
    <source>
        <strain evidence="2">Conio</strain>
    </source>
</reference>
<evidence type="ECO:0000256" key="1">
    <source>
        <dbReference type="SAM" id="MobiDB-lite"/>
    </source>
</evidence>
<keyword evidence="3" id="KW-1185">Reference proteome</keyword>
<feature type="compositionally biased region" description="Polar residues" evidence="1">
    <location>
        <begin position="9"/>
        <end position="20"/>
    </location>
</feature>
<comment type="caution">
    <text evidence="2">The sequence shown here is derived from an EMBL/GenBank/DDBJ whole genome shotgun (WGS) entry which is preliminary data.</text>
</comment>
<organism evidence="2 3">
    <name type="scientific">Paraphaeosphaeria minitans</name>
    <dbReference type="NCBI Taxonomy" id="565426"/>
    <lineage>
        <taxon>Eukaryota</taxon>
        <taxon>Fungi</taxon>
        <taxon>Dikarya</taxon>
        <taxon>Ascomycota</taxon>
        <taxon>Pezizomycotina</taxon>
        <taxon>Dothideomycetes</taxon>
        <taxon>Pleosporomycetidae</taxon>
        <taxon>Pleosporales</taxon>
        <taxon>Massarineae</taxon>
        <taxon>Didymosphaeriaceae</taxon>
        <taxon>Paraphaeosphaeria</taxon>
    </lineage>
</organism>
<gene>
    <name evidence="2" type="ORF">PMIN01_05018</name>
</gene>
<feature type="region of interest" description="Disordered" evidence="1">
    <location>
        <begin position="1"/>
        <end position="78"/>
    </location>
</feature>
<dbReference type="AlphaFoldDB" id="A0A9P6GNB2"/>
<sequence length="78" mass="8461">MEPPPHTQDPATGTNPQILQARSRRRPRTVRIAPWSSRSAVGTSPHEILRGFESLNRTPGSRVPEAPLDASVDTAPSP</sequence>
<accession>A0A9P6GNB2</accession>
<dbReference type="Proteomes" id="UP000756921">
    <property type="component" value="Unassembled WGS sequence"/>
</dbReference>
<dbReference type="EMBL" id="WJXW01000004">
    <property type="protein sequence ID" value="KAF9737239.1"/>
    <property type="molecule type" value="Genomic_DNA"/>
</dbReference>
<evidence type="ECO:0000313" key="2">
    <source>
        <dbReference type="EMBL" id="KAF9737239.1"/>
    </source>
</evidence>
<proteinExistence type="predicted"/>
<name>A0A9P6GNB2_9PLEO</name>